<dbReference type="NCBIfam" id="TIGR03169">
    <property type="entry name" value="Nterm_to_SelD"/>
    <property type="match status" value="1"/>
</dbReference>
<keyword evidence="5" id="KW-0560">Oxidoreductase</keyword>
<dbReference type="PANTHER" id="PTHR42913:SF9">
    <property type="entry name" value="SLR1591 PROTEIN"/>
    <property type="match status" value="1"/>
</dbReference>
<evidence type="ECO:0000256" key="5">
    <source>
        <dbReference type="ARBA" id="ARBA00023002"/>
    </source>
</evidence>
<feature type="domain" description="FAD/NAD(P)-binding" evidence="6">
    <location>
        <begin position="12"/>
        <end position="336"/>
    </location>
</feature>
<name>A0A8J7HJ10_9CYAN</name>
<evidence type="ECO:0000259" key="6">
    <source>
        <dbReference type="Pfam" id="PF07992"/>
    </source>
</evidence>
<evidence type="ECO:0000256" key="2">
    <source>
        <dbReference type="ARBA" id="ARBA00005272"/>
    </source>
</evidence>
<dbReference type="GO" id="GO:0019646">
    <property type="term" value="P:aerobic electron transport chain"/>
    <property type="evidence" value="ECO:0007669"/>
    <property type="project" value="TreeGrafter"/>
</dbReference>
<comment type="similarity">
    <text evidence="2">Belongs to the NADH dehydrogenase family.</text>
</comment>
<evidence type="ECO:0000256" key="1">
    <source>
        <dbReference type="ARBA" id="ARBA00001974"/>
    </source>
</evidence>
<accession>A0A8J7HJ10</accession>
<dbReference type="AlphaFoldDB" id="A0A8J7HJ10"/>
<organism evidence="7 8">
    <name type="scientific">Atlanticothrix silvestris CENA357</name>
    <dbReference type="NCBI Taxonomy" id="1725252"/>
    <lineage>
        <taxon>Bacteria</taxon>
        <taxon>Bacillati</taxon>
        <taxon>Cyanobacteriota</taxon>
        <taxon>Cyanophyceae</taxon>
        <taxon>Nostocales</taxon>
        <taxon>Nodulariaceae</taxon>
        <taxon>Atlanticothrix</taxon>
        <taxon>Atlanticothrix silvestris</taxon>
    </lineage>
</organism>
<reference evidence="7 8" key="1">
    <citation type="journal article" date="2021" name="Int. J. Syst. Evol. Microbiol.">
        <title>Amazonocrinis nigriterrae gen. nov., sp. nov., Atlanticothrix silvestris gen. nov., sp. nov. and Dendronalium phyllosphericum gen. nov., sp. nov., nostocacean cyanobacteria from Brazilian environments.</title>
        <authorList>
            <person name="Alvarenga D.O."/>
            <person name="Andreote A.P.D."/>
            <person name="Branco L.H.Z."/>
            <person name="Delbaje E."/>
            <person name="Cruz R.B."/>
            <person name="Varani A.M."/>
            <person name="Fiore M.F."/>
        </authorList>
    </citation>
    <scope>NUCLEOTIDE SEQUENCE [LARGE SCALE GENOMIC DNA]</scope>
    <source>
        <strain evidence="7 8">CENA357</strain>
    </source>
</reference>
<dbReference type="GO" id="GO:0003955">
    <property type="term" value="F:NAD(P)H dehydrogenase (quinone) activity"/>
    <property type="evidence" value="ECO:0007669"/>
    <property type="project" value="TreeGrafter"/>
</dbReference>
<dbReference type="PRINTS" id="PR00368">
    <property type="entry name" value="FADPNR"/>
</dbReference>
<dbReference type="Proteomes" id="UP000599391">
    <property type="component" value="Unassembled WGS sequence"/>
</dbReference>
<dbReference type="InterPro" id="IPR036188">
    <property type="entry name" value="FAD/NAD-bd_sf"/>
</dbReference>
<comment type="cofactor">
    <cofactor evidence="1">
        <name>FAD</name>
        <dbReference type="ChEBI" id="CHEBI:57692"/>
    </cofactor>
</comment>
<keyword evidence="3" id="KW-0285">Flavoprotein</keyword>
<comment type="caution">
    <text evidence="7">The sequence shown here is derived from an EMBL/GenBank/DDBJ whole genome shotgun (WGS) entry which is preliminary data.</text>
</comment>
<sequence length="403" mass="45195">MQQNSQPKFKELVLIGGGHSHAIVLRMFGMKPLPGVRLTLITPAPDTPYSGMLPGHIAGFYSHNECHIDLQKLARFAQAQLYIDRVVDFDLKNHKVICANRPAVDFDVLSVDIGSTPATISVSGAAEYAIAAKPVPQFLEHWYQLIKKVTQNPQEPISIGIVGGGAGGVELALSMQAHLHHILREHQQPIKNLAIHLCQRHEELLPHYHHSVQRLVKQVLTKRGINLHLGETVCQIAPQQLTSNTSVPENQGHEERFEIKCESGLTVECQKIFWVTQASAPQWLKTTGLGTDEQGFILVKDTLQSQTHPEVFAAGDIATMINHPHPKAGVFAVRQGKPLFENLQQFLLGKPLKPYIPQRQYLSLIGTGDGKAIATRGFFTLPPHKLLWWWKDWIDRRFMKRFN</sequence>
<keyword evidence="8" id="KW-1185">Reference proteome</keyword>
<dbReference type="Pfam" id="PF07992">
    <property type="entry name" value="Pyr_redox_2"/>
    <property type="match status" value="1"/>
</dbReference>
<keyword evidence="4" id="KW-0274">FAD</keyword>
<evidence type="ECO:0000256" key="3">
    <source>
        <dbReference type="ARBA" id="ARBA00022630"/>
    </source>
</evidence>
<evidence type="ECO:0000313" key="8">
    <source>
        <dbReference type="Proteomes" id="UP000599391"/>
    </source>
</evidence>
<protein>
    <submittedName>
        <fullName evidence="7">FAD-dependent oxidoreductase</fullName>
    </submittedName>
</protein>
<dbReference type="RefSeq" id="WP_214440062.1">
    <property type="nucleotide sequence ID" value="NZ_JAECZB010000046.1"/>
</dbReference>
<dbReference type="InterPro" id="IPR017584">
    <property type="entry name" value="Pyridine_nucleo_diS_OxRdtase_N"/>
</dbReference>
<dbReference type="EMBL" id="JAECZB010000046">
    <property type="protein sequence ID" value="MBH8553789.1"/>
    <property type="molecule type" value="Genomic_DNA"/>
</dbReference>
<dbReference type="InterPro" id="IPR051169">
    <property type="entry name" value="NADH-Q_oxidoreductase"/>
</dbReference>
<evidence type="ECO:0000313" key="7">
    <source>
        <dbReference type="EMBL" id="MBH8553789.1"/>
    </source>
</evidence>
<proteinExistence type="inferred from homology"/>
<dbReference type="InterPro" id="IPR023753">
    <property type="entry name" value="FAD/NAD-binding_dom"/>
</dbReference>
<dbReference type="SUPFAM" id="SSF51905">
    <property type="entry name" value="FAD/NAD(P)-binding domain"/>
    <property type="match status" value="2"/>
</dbReference>
<dbReference type="Gene3D" id="3.50.50.100">
    <property type="match status" value="1"/>
</dbReference>
<dbReference type="PANTHER" id="PTHR42913">
    <property type="entry name" value="APOPTOSIS-INDUCING FACTOR 1"/>
    <property type="match status" value="1"/>
</dbReference>
<gene>
    <name evidence="7" type="ORF">I8751_15710</name>
</gene>
<evidence type="ECO:0000256" key="4">
    <source>
        <dbReference type="ARBA" id="ARBA00022827"/>
    </source>
</evidence>